<evidence type="ECO:0000256" key="3">
    <source>
        <dbReference type="ARBA" id="ARBA00022552"/>
    </source>
</evidence>
<dbReference type="Pfam" id="PF17849">
    <property type="entry name" value="OB_Dis3"/>
    <property type="match status" value="1"/>
</dbReference>
<organism evidence="16 17">
    <name type="scientific">Grifola frondosa</name>
    <name type="common">Maitake</name>
    <name type="synonym">Polyporus frondosus</name>
    <dbReference type="NCBI Taxonomy" id="5627"/>
    <lineage>
        <taxon>Eukaryota</taxon>
        <taxon>Fungi</taxon>
        <taxon>Dikarya</taxon>
        <taxon>Basidiomycota</taxon>
        <taxon>Agaricomycotina</taxon>
        <taxon>Agaricomycetes</taxon>
        <taxon>Polyporales</taxon>
        <taxon>Grifolaceae</taxon>
        <taxon>Grifola</taxon>
    </lineage>
</organism>
<dbReference type="GO" id="GO:0003723">
    <property type="term" value="F:RNA binding"/>
    <property type="evidence" value="ECO:0007669"/>
    <property type="project" value="UniProtKB-KW"/>
</dbReference>
<dbReference type="GO" id="GO:0071031">
    <property type="term" value="P:nuclear mRNA surveillance of mRNA 3'-end processing"/>
    <property type="evidence" value="ECO:0007669"/>
    <property type="project" value="TreeGrafter"/>
</dbReference>
<comment type="cofactor">
    <cofactor evidence="13">
        <name>heme</name>
        <dbReference type="ChEBI" id="CHEBI:30413"/>
    </cofactor>
</comment>
<gene>
    <name evidence="16" type="primary">dis3</name>
    <name evidence="16" type="ORF">A0H81_05634</name>
</gene>
<dbReference type="Gene3D" id="2.40.50.140">
    <property type="entry name" value="Nucleic acid-binding proteins"/>
    <property type="match status" value="1"/>
</dbReference>
<dbReference type="PRINTS" id="PR00463">
    <property type="entry name" value="EP450I"/>
</dbReference>
<dbReference type="SMART" id="SM00955">
    <property type="entry name" value="RNB"/>
    <property type="match status" value="1"/>
</dbReference>
<evidence type="ECO:0000313" key="16">
    <source>
        <dbReference type="EMBL" id="OBZ74689.1"/>
    </source>
</evidence>
<keyword evidence="10 13" id="KW-0408">Iron</keyword>
<dbReference type="InterPro" id="IPR022966">
    <property type="entry name" value="RNase_II/R_CS"/>
</dbReference>
<dbReference type="CDD" id="cd11065">
    <property type="entry name" value="CYP64-like"/>
    <property type="match status" value="1"/>
</dbReference>
<evidence type="ECO:0000259" key="15">
    <source>
        <dbReference type="SMART" id="SM00955"/>
    </source>
</evidence>
<dbReference type="GO" id="GO:0004519">
    <property type="term" value="F:endonuclease activity"/>
    <property type="evidence" value="ECO:0007669"/>
    <property type="project" value="TreeGrafter"/>
</dbReference>
<dbReference type="GO" id="GO:0004497">
    <property type="term" value="F:monooxygenase activity"/>
    <property type="evidence" value="ECO:0007669"/>
    <property type="project" value="InterPro"/>
</dbReference>
<keyword evidence="9" id="KW-0694">RNA-binding</keyword>
<dbReference type="InterPro" id="IPR012340">
    <property type="entry name" value="NA-bd_OB-fold"/>
</dbReference>
<proteinExistence type="inferred from homology"/>
<evidence type="ECO:0000313" key="17">
    <source>
        <dbReference type="Proteomes" id="UP000092993"/>
    </source>
</evidence>
<dbReference type="PROSITE" id="PS01175">
    <property type="entry name" value="RIBONUCLEASE_II"/>
    <property type="match status" value="1"/>
</dbReference>
<keyword evidence="5 13" id="KW-0479">Metal-binding</keyword>
<dbReference type="Gene3D" id="2.40.50.690">
    <property type="match status" value="1"/>
</dbReference>
<dbReference type="PANTHER" id="PTHR23355:SF35">
    <property type="entry name" value="EXOSOME COMPLEX EXONUCLEASE RRP44"/>
    <property type="match status" value="1"/>
</dbReference>
<keyword evidence="4" id="KW-0540">Nuclease</keyword>
<name>A0A1C7ME60_GRIFR</name>
<evidence type="ECO:0000256" key="10">
    <source>
        <dbReference type="ARBA" id="ARBA00023004"/>
    </source>
</evidence>
<keyword evidence="6" id="KW-0378">Hydrolase</keyword>
<dbReference type="GO" id="GO:0020037">
    <property type="term" value="F:heme binding"/>
    <property type="evidence" value="ECO:0007669"/>
    <property type="project" value="InterPro"/>
</dbReference>
<reference evidence="16 17" key="1">
    <citation type="submission" date="2016-03" db="EMBL/GenBank/DDBJ databases">
        <title>Whole genome sequencing of Grifola frondosa 9006-11.</title>
        <authorList>
            <person name="Min B."/>
            <person name="Park H."/>
            <person name="Kim J.-G."/>
            <person name="Cho H."/>
            <person name="Oh Y.-L."/>
            <person name="Kong W.-S."/>
            <person name="Choi I.-G."/>
        </authorList>
    </citation>
    <scope>NUCLEOTIDE SEQUENCE [LARGE SCALE GENOMIC DNA]</scope>
    <source>
        <strain evidence="16 17">9006-11</strain>
    </source>
</reference>
<dbReference type="GO" id="GO:0016705">
    <property type="term" value="F:oxidoreductase activity, acting on paired donors, with incorporation or reduction of molecular oxygen"/>
    <property type="evidence" value="ECO:0007669"/>
    <property type="project" value="InterPro"/>
</dbReference>
<evidence type="ECO:0000256" key="2">
    <source>
        <dbReference type="ARBA" id="ARBA00005785"/>
    </source>
</evidence>
<dbReference type="GO" id="GO:0005506">
    <property type="term" value="F:iron ion binding"/>
    <property type="evidence" value="ECO:0007669"/>
    <property type="project" value="InterPro"/>
</dbReference>
<dbReference type="InterPro" id="IPR036396">
    <property type="entry name" value="Cyt_P450_sf"/>
</dbReference>
<dbReference type="InterPro" id="IPR033770">
    <property type="entry name" value="RRP44_S1"/>
</dbReference>
<dbReference type="InterPro" id="IPR002401">
    <property type="entry name" value="Cyt_P450_E_grp-I"/>
</dbReference>
<dbReference type="Gene3D" id="2.40.50.700">
    <property type="match status" value="1"/>
</dbReference>
<dbReference type="EMBL" id="LUGG01000005">
    <property type="protein sequence ID" value="OBZ74689.1"/>
    <property type="molecule type" value="Genomic_DNA"/>
</dbReference>
<evidence type="ECO:0000256" key="4">
    <source>
        <dbReference type="ARBA" id="ARBA00022722"/>
    </source>
</evidence>
<feature type="domain" description="RNB" evidence="15">
    <location>
        <begin position="401"/>
        <end position="736"/>
    </location>
</feature>
<dbReference type="Gene3D" id="3.40.50.1010">
    <property type="entry name" value="5'-nuclease"/>
    <property type="match status" value="1"/>
</dbReference>
<dbReference type="GO" id="GO:0000176">
    <property type="term" value="C:nuclear exosome (RNase complex)"/>
    <property type="evidence" value="ECO:0007669"/>
    <property type="project" value="UniProtKB-ARBA"/>
</dbReference>
<dbReference type="InterPro" id="IPR017972">
    <property type="entry name" value="Cyt_P450_CS"/>
</dbReference>
<dbReference type="GO" id="GO:0000177">
    <property type="term" value="C:cytoplasmic exosome (RNase complex)"/>
    <property type="evidence" value="ECO:0007669"/>
    <property type="project" value="TreeGrafter"/>
</dbReference>
<evidence type="ECO:0000256" key="5">
    <source>
        <dbReference type="ARBA" id="ARBA00022723"/>
    </source>
</evidence>
<evidence type="ECO:0000256" key="12">
    <source>
        <dbReference type="ARBA" id="ARBA00077930"/>
    </source>
</evidence>
<dbReference type="PROSITE" id="PS00086">
    <property type="entry name" value="CYTOCHROME_P450"/>
    <property type="match status" value="1"/>
</dbReference>
<dbReference type="Pfam" id="PF17216">
    <property type="entry name" value="Rrp44_CSD1"/>
    <property type="match status" value="1"/>
</dbReference>
<evidence type="ECO:0000256" key="14">
    <source>
        <dbReference type="RuleBase" id="RU003901"/>
    </source>
</evidence>
<dbReference type="PANTHER" id="PTHR23355">
    <property type="entry name" value="RIBONUCLEASE"/>
    <property type="match status" value="1"/>
</dbReference>
<comment type="caution">
    <text evidence="16">The sequence shown here is derived from an EMBL/GenBank/DDBJ whole genome shotgun (WGS) entry which is preliminary data.</text>
</comment>
<evidence type="ECO:0000256" key="7">
    <source>
        <dbReference type="ARBA" id="ARBA00022835"/>
    </source>
</evidence>
<evidence type="ECO:0000256" key="1">
    <source>
        <dbReference type="ARBA" id="ARBA00004123"/>
    </source>
</evidence>
<evidence type="ECO:0000256" key="8">
    <source>
        <dbReference type="ARBA" id="ARBA00022839"/>
    </source>
</evidence>
<dbReference type="GO" id="GO:0000175">
    <property type="term" value="F:3'-5'-RNA exonuclease activity"/>
    <property type="evidence" value="ECO:0007669"/>
    <property type="project" value="TreeGrafter"/>
</dbReference>
<comment type="subcellular location">
    <subcellularLocation>
        <location evidence="1">Nucleus</location>
    </subcellularLocation>
</comment>
<dbReference type="OMA" id="EFSIHTQ"/>
<dbReference type="Pfam" id="PF00773">
    <property type="entry name" value="RNB"/>
    <property type="match status" value="1"/>
</dbReference>
<dbReference type="InterPro" id="IPR050180">
    <property type="entry name" value="RNR_Ribonuclease"/>
</dbReference>
<dbReference type="SUPFAM" id="SSF50249">
    <property type="entry name" value="Nucleic acid-binding proteins"/>
    <property type="match status" value="3"/>
</dbReference>
<dbReference type="InterPro" id="IPR001128">
    <property type="entry name" value="Cyt_P450"/>
</dbReference>
<dbReference type="Pfam" id="PF00067">
    <property type="entry name" value="p450"/>
    <property type="match status" value="2"/>
</dbReference>
<dbReference type="InterPro" id="IPR033771">
    <property type="entry name" value="Rrp44_CSD1"/>
</dbReference>
<keyword evidence="11" id="KW-0539">Nucleus</keyword>
<dbReference type="OrthoDB" id="372421at2759"/>
<accession>A0A1C7ME60</accession>
<dbReference type="InterPro" id="IPR001900">
    <property type="entry name" value="RNase_II/R"/>
</dbReference>
<evidence type="ECO:0000256" key="6">
    <source>
        <dbReference type="ARBA" id="ARBA00022801"/>
    </source>
</evidence>
<feature type="binding site" description="axial binding residue" evidence="13">
    <location>
        <position position="1275"/>
    </location>
    <ligand>
        <name>heme</name>
        <dbReference type="ChEBI" id="CHEBI:30413"/>
    </ligand>
    <ligandPart>
        <name>Fe</name>
        <dbReference type="ChEBI" id="CHEBI:18248"/>
    </ligandPart>
</feature>
<dbReference type="Proteomes" id="UP000092993">
    <property type="component" value="Unassembled WGS sequence"/>
</dbReference>
<evidence type="ECO:0000256" key="13">
    <source>
        <dbReference type="PIRSR" id="PIRSR602401-1"/>
    </source>
</evidence>
<dbReference type="InterPro" id="IPR041505">
    <property type="entry name" value="Dis3_CSD2"/>
</dbReference>
<dbReference type="SUPFAM" id="SSF48264">
    <property type="entry name" value="Cytochrome P450"/>
    <property type="match status" value="1"/>
</dbReference>
<dbReference type="GO" id="GO:0016075">
    <property type="term" value="P:rRNA catabolic process"/>
    <property type="evidence" value="ECO:0007669"/>
    <property type="project" value="TreeGrafter"/>
</dbReference>
<dbReference type="FunFam" id="2.40.50.700:FF:000001">
    <property type="entry name" value="Exosome complex exonuclease exoribonuclease (Rrp44)"/>
    <property type="match status" value="1"/>
</dbReference>
<keyword evidence="3" id="KW-0698">rRNA processing</keyword>
<keyword evidence="13" id="KW-0349">Heme</keyword>
<keyword evidence="17" id="KW-1185">Reference proteome</keyword>
<dbReference type="STRING" id="5627.A0A1C7ME60"/>
<evidence type="ECO:0000256" key="9">
    <source>
        <dbReference type="ARBA" id="ARBA00022884"/>
    </source>
</evidence>
<protein>
    <recommendedName>
        <fullName evidence="12">Ribosomal RNA-processing protein 44</fullName>
    </recommendedName>
</protein>
<comment type="similarity">
    <text evidence="2 14">Belongs to the RNR ribonuclease family.</text>
</comment>
<dbReference type="Pfam" id="PF17215">
    <property type="entry name" value="Rrp44_S1"/>
    <property type="match status" value="1"/>
</dbReference>
<keyword evidence="8 16" id="KW-0269">Exonuclease</keyword>
<keyword evidence="7" id="KW-0271">Exosome</keyword>
<dbReference type="Gene3D" id="1.10.630.10">
    <property type="entry name" value="Cytochrome P450"/>
    <property type="match status" value="2"/>
</dbReference>
<evidence type="ECO:0000256" key="11">
    <source>
        <dbReference type="ARBA" id="ARBA00023242"/>
    </source>
</evidence>
<dbReference type="GO" id="GO:0006364">
    <property type="term" value="P:rRNA processing"/>
    <property type="evidence" value="ECO:0007669"/>
    <property type="project" value="UniProtKB-KW"/>
</dbReference>
<sequence length="1348" mass="151117">MEEVRHRSLPLYNRLKTLVKADDKKIWVFYNEYRSETAIVREEGIRKATAWYNSHVSLARPPIRGQAHRPLPTIVLLTDDVANRQKADKEGLTCISGEFTPRYVEGMKESNQLLDLLAAAGTEEIEPTKAVEARQVLYSEYLPMSILLAGVKSGQLHQGHFNANQYNYLEGSVPVSTFDKPILLIGRENMNRAVQGDIVAVELFEEKDWKAPADEVLDQEATLKNDDADDSEEEIGDEEAIAEKKAIQLDPAKQMVSAKQPTGRIVGIIKRNWRSYVCHIDSTSLTSTIATSLSQQTVFATPVSRLLPRIRLRTRQAPTLLGQKILVTIDRWESTSRYPEGHFVRALGKVESKEAEQESLLLEFDVPYRPFGKAILDCLPLEGDRWVVPPRSESNPEWRDREDLRDLIICSIDPPGCQDIDDALHARLLPNGNIEAGVRKLFLVGRLQHPMDSEAAARGTTVYLVDKRIDMLPALLGTNLCSLRPHVERLAFSVIWELTPEAEIVNVRFTKSVIASKSAFTYEEAQIRKDDPKLDDDLTKSIRLLNTLARKLKSGRMAAGALNLASPEVKIQLDSSESSDPIDVEQKELRETNSLVEEFMLLANISVAKKIEETFPQTAVLRPGQAASTSPRTNFEKLQDILKKRKDMTLDVSTSGALAASLDKCVDPDEPAFNTLVRIMATRCMLSAEYFCSGSVARDTFGHYGLASPIYTHFTSPIRRYADVLAHRQLAAAVGYSPLHATLHSKSHVERVLDVVNRRHRMAQMASRASIEFYVSLALKARGEKKTVTEEAFVIRTFRNGLGVFVSKLGIEGLVMFKREIQFDADNYTITIPSSERSSTAIAVFDKVIVNIEVEKDKNTQRGRVRMSLISPIDSQYLVTSLLIFAVILTFIFKRRRTSLPPGPKGIPILGNIFDVPEQFEWLAYQRWSRQFQSDIIHLNLAGTPVIVVNSAEAAHELFERKSSMYSDRSRMPMLNELVGCDWHFVFMGYGEGWRERRRVFHQFFHPTAALRYRPRELKGAKELLHRLLDTPDDFMTHLRHMAGSLILGVAYGIDVQPKDDPYIATAETALHAMSMAGNAGSYLVDYIPYLKYIPTWFPGASFKRQASEWRKATTAMVEVPFKAVKNAISEGNASPSMILSLLNELDDDENNAHRETVISGVAAAAYTGGSDTSVSAIGSFFLAMLLYPEIQRKAQAEVDRAVGKERLPDFSDEPSLSYITAMVKELLRAILHDENQYPNPEEFIPERFLNADGSLNAEMKEAEQAAFGFGRRICPGRYMAFSSIWIAIASVLATFELSKPIDDDGKVIEPSGGYTSGLVSYPLPFKCTFKPRSETAVGLIRSSVHEN</sequence>